<dbReference type="RefSeq" id="WP_142893906.1">
    <property type="nucleotide sequence ID" value="NZ_ML660164.1"/>
</dbReference>
<gene>
    <name evidence="2" type="ORF">FLL46_12700</name>
</gene>
<name>A0A545UCW4_9GAMM</name>
<evidence type="ECO:0000313" key="3">
    <source>
        <dbReference type="Proteomes" id="UP000315439"/>
    </source>
</evidence>
<accession>A0A545UCW4</accession>
<evidence type="ECO:0000256" key="1">
    <source>
        <dbReference type="SAM" id="Phobius"/>
    </source>
</evidence>
<proteinExistence type="predicted"/>
<keyword evidence="3" id="KW-1185">Reference proteome</keyword>
<dbReference type="AlphaFoldDB" id="A0A545UCW4"/>
<keyword evidence="1" id="KW-1133">Transmembrane helix</keyword>
<dbReference type="OrthoDB" id="5623789at2"/>
<feature type="transmembrane region" description="Helical" evidence="1">
    <location>
        <begin position="7"/>
        <end position="27"/>
    </location>
</feature>
<keyword evidence="1" id="KW-0812">Transmembrane</keyword>
<reference evidence="2 3" key="1">
    <citation type="submission" date="2019-07" db="EMBL/GenBank/DDBJ databases">
        <title>Draft genome for Aliikangiella sp. M105.</title>
        <authorList>
            <person name="Wang G."/>
        </authorList>
    </citation>
    <scope>NUCLEOTIDE SEQUENCE [LARGE SCALE GENOMIC DNA]</scope>
    <source>
        <strain evidence="2 3">M105</strain>
    </source>
</reference>
<organism evidence="2 3">
    <name type="scientific">Aliikangiella coralliicola</name>
    <dbReference type="NCBI Taxonomy" id="2592383"/>
    <lineage>
        <taxon>Bacteria</taxon>
        <taxon>Pseudomonadati</taxon>
        <taxon>Pseudomonadota</taxon>
        <taxon>Gammaproteobacteria</taxon>
        <taxon>Oceanospirillales</taxon>
        <taxon>Pleioneaceae</taxon>
        <taxon>Aliikangiella</taxon>
    </lineage>
</organism>
<keyword evidence="1" id="KW-0472">Membrane</keyword>
<protein>
    <submittedName>
        <fullName evidence="2">Uncharacterized protein</fullName>
    </submittedName>
</protein>
<dbReference type="EMBL" id="VIKS01000008">
    <property type="protein sequence ID" value="TQV87302.1"/>
    <property type="molecule type" value="Genomic_DNA"/>
</dbReference>
<evidence type="ECO:0000313" key="2">
    <source>
        <dbReference type="EMBL" id="TQV87302.1"/>
    </source>
</evidence>
<sequence>MNRHTKLAIFVAPFLMVIGYIGSDYFLEYQAEQTQLYQLEPDGPCYVLAEECVLKSNEFKINVLDKNGTTIVNSTFPLDAAILFLVDENDVSDAYALSMGENPYYWQSETPLRQRHLASKEKQKLRIIATIKGGKYISEFYSQR</sequence>
<dbReference type="Proteomes" id="UP000315439">
    <property type="component" value="Unassembled WGS sequence"/>
</dbReference>
<comment type="caution">
    <text evidence="2">The sequence shown here is derived from an EMBL/GenBank/DDBJ whole genome shotgun (WGS) entry which is preliminary data.</text>
</comment>